<reference evidence="2 3" key="1">
    <citation type="submission" date="2018-06" db="EMBL/GenBank/DDBJ databases">
        <title>Comparative genomics of Brasilonema spp. strains.</title>
        <authorList>
            <person name="Alvarenga D.O."/>
            <person name="Fiore M.F."/>
            <person name="Varani A.M."/>
        </authorList>
    </citation>
    <scope>NUCLEOTIDE SEQUENCE [LARGE SCALE GENOMIC DNA]</scope>
    <source>
        <strain evidence="2 3">SPC951</strain>
    </source>
</reference>
<sequence length="111" mass="12824">MLPNLKKKLSVNYYNFNEHFWSPQTVCSQSELPKSNKKSNRRKTLTGVLSLVCLAVWTPLLLGLIVPSVHKLKEKRSNFETSNFDGEDSVFKREHFLFYQAASGRMRTPAF</sequence>
<comment type="caution">
    <text evidence="2">The sequence shown here is derived from an EMBL/GenBank/DDBJ whole genome shotgun (WGS) entry which is preliminary data.</text>
</comment>
<proteinExistence type="predicted"/>
<gene>
    <name evidence="2" type="ORF">DP116_08225</name>
</gene>
<accession>A0ABX1P758</accession>
<keyword evidence="3" id="KW-1185">Reference proteome</keyword>
<organism evidence="2 3">
    <name type="scientific">Brasilonema bromeliae SPC951</name>
    <dbReference type="NCBI Taxonomy" id="385972"/>
    <lineage>
        <taxon>Bacteria</taxon>
        <taxon>Bacillati</taxon>
        <taxon>Cyanobacteriota</taxon>
        <taxon>Cyanophyceae</taxon>
        <taxon>Nostocales</taxon>
        <taxon>Scytonemataceae</taxon>
        <taxon>Brasilonema</taxon>
        <taxon>Bromeliae group (in: Brasilonema)</taxon>
    </lineage>
</organism>
<keyword evidence="1" id="KW-0472">Membrane</keyword>
<evidence type="ECO:0000313" key="2">
    <source>
        <dbReference type="EMBL" id="NMG19445.1"/>
    </source>
</evidence>
<protein>
    <submittedName>
        <fullName evidence="2">Uncharacterized protein</fullName>
    </submittedName>
</protein>
<keyword evidence="1" id="KW-1133">Transmembrane helix</keyword>
<name>A0ABX1P758_9CYAN</name>
<dbReference type="EMBL" id="QMEB01000045">
    <property type="protein sequence ID" value="NMG19445.1"/>
    <property type="molecule type" value="Genomic_DNA"/>
</dbReference>
<dbReference type="Proteomes" id="UP000718564">
    <property type="component" value="Unassembled WGS sequence"/>
</dbReference>
<feature type="transmembrane region" description="Helical" evidence="1">
    <location>
        <begin position="44"/>
        <end position="66"/>
    </location>
</feature>
<evidence type="ECO:0000313" key="3">
    <source>
        <dbReference type="Proteomes" id="UP000718564"/>
    </source>
</evidence>
<keyword evidence="1" id="KW-0812">Transmembrane</keyword>
<evidence type="ECO:0000256" key="1">
    <source>
        <dbReference type="SAM" id="Phobius"/>
    </source>
</evidence>